<evidence type="ECO:0000256" key="1">
    <source>
        <dbReference type="ARBA" id="ARBA00023157"/>
    </source>
</evidence>
<proteinExistence type="predicted"/>
<dbReference type="SMART" id="SM00180">
    <property type="entry name" value="EGF_Lam"/>
    <property type="match status" value="2"/>
</dbReference>
<sequence>MQLLCLKFSLTTAIKSLLKHPGISVNVSTTPVEKPVIIAVLDITRNAGSLQQSVAQISVNAFIIISCNCHGHAIDCYYDPEIEQRKESLNIYGEYQGGGVCIDCQHNTAGVNCERCAKGYYRPYGVPVTAPDGCTRMLFSSYVLNDEIIVFSAQSGLLKKAVVIMLFHAGCNCIPEHSDGCEEGSGRCYCKRKYQGKSCNKCADGYHNFPFCY</sequence>
<evidence type="ECO:0000313" key="5">
    <source>
        <dbReference type="Proteomes" id="UP000826234"/>
    </source>
</evidence>
<reference evidence="4 5" key="1">
    <citation type="journal article" date="2022" name="Gigascience">
        <title>A chromosome-level genome assembly and annotation of the desert horned lizard, Phrynosoma platyrhinos, provides insight into chromosomal rearrangements among reptiles.</title>
        <authorList>
            <person name="Koochekian N."/>
            <person name="Ascanio A."/>
            <person name="Farleigh K."/>
            <person name="Card D.C."/>
            <person name="Schield D.R."/>
            <person name="Castoe T.A."/>
            <person name="Jezkova T."/>
        </authorList>
    </citation>
    <scope>NUCLEOTIDE SEQUENCE [LARGE SCALE GENOMIC DNA]</scope>
    <source>
        <strain evidence="4">NK-2021</strain>
    </source>
</reference>
<dbReference type="PROSITE" id="PS01248">
    <property type="entry name" value="EGF_LAM_1"/>
    <property type="match status" value="1"/>
</dbReference>
<dbReference type="EMBL" id="JAIPUX010005289">
    <property type="protein sequence ID" value="KAH0617778.1"/>
    <property type="molecule type" value="Genomic_DNA"/>
</dbReference>
<organism evidence="4 5">
    <name type="scientific">Phrynosoma platyrhinos</name>
    <name type="common">Desert horned lizard</name>
    <dbReference type="NCBI Taxonomy" id="52577"/>
    <lineage>
        <taxon>Eukaryota</taxon>
        <taxon>Metazoa</taxon>
        <taxon>Chordata</taxon>
        <taxon>Craniata</taxon>
        <taxon>Vertebrata</taxon>
        <taxon>Euteleostomi</taxon>
        <taxon>Lepidosauria</taxon>
        <taxon>Squamata</taxon>
        <taxon>Bifurcata</taxon>
        <taxon>Unidentata</taxon>
        <taxon>Episquamata</taxon>
        <taxon>Toxicofera</taxon>
        <taxon>Iguania</taxon>
        <taxon>Phrynosomatidae</taxon>
        <taxon>Phrynosomatinae</taxon>
        <taxon>Phrynosoma</taxon>
    </lineage>
</organism>
<accession>A0ABQ7SKA2</accession>
<dbReference type="Proteomes" id="UP000826234">
    <property type="component" value="Unassembled WGS sequence"/>
</dbReference>
<dbReference type="CDD" id="cd00055">
    <property type="entry name" value="EGF_Lam"/>
    <property type="match status" value="2"/>
</dbReference>
<dbReference type="InterPro" id="IPR050440">
    <property type="entry name" value="Laminin/Netrin_ECM"/>
</dbReference>
<keyword evidence="5" id="KW-1185">Reference proteome</keyword>
<feature type="domain" description="Laminin EGF-like" evidence="3">
    <location>
        <begin position="188"/>
        <end position="212"/>
    </location>
</feature>
<dbReference type="Gene3D" id="2.10.25.10">
    <property type="entry name" value="Laminin"/>
    <property type="match status" value="2"/>
</dbReference>
<protein>
    <recommendedName>
        <fullName evidence="3">Laminin EGF-like domain-containing protein</fullName>
    </recommendedName>
</protein>
<keyword evidence="2" id="KW-0424">Laminin EGF-like domain</keyword>
<dbReference type="PANTHER" id="PTHR10574">
    <property type="entry name" value="NETRIN/LAMININ-RELATED"/>
    <property type="match status" value="1"/>
</dbReference>
<comment type="caution">
    <text evidence="4">The sequence shown here is derived from an EMBL/GenBank/DDBJ whole genome shotgun (WGS) entry which is preliminary data.</text>
</comment>
<dbReference type="Pfam" id="PF00053">
    <property type="entry name" value="EGF_laminin"/>
    <property type="match status" value="2"/>
</dbReference>
<evidence type="ECO:0000256" key="2">
    <source>
        <dbReference type="ARBA" id="ARBA00023292"/>
    </source>
</evidence>
<dbReference type="InterPro" id="IPR002049">
    <property type="entry name" value="LE_dom"/>
</dbReference>
<gene>
    <name evidence="4" type="ORF">JD844_016353</name>
</gene>
<name>A0ABQ7SKA2_PHRPL</name>
<dbReference type="SUPFAM" id="SSF57196">
    <property type="entry name" value="EGF/Laminin"/>
    <property type="match status" value="2"/>
</dbReference>
<evidence type="ECO:0000313" key="4">
    <source>
        <dbReference type="EMBL" id="KAH0617778.1"/>
    </source>
</evidence>
<dbReference type="PANTHER" id="PTHR10574:SF285">
    <property type="entry name" value="LAMININ SUBUNIT ALPHA-3"/>
    <property type="match status" value="1"/>
</dbReference>
<keyword evidence="1" id="KW-1015">Disulfide bond</keyword>
<evidence type="ECO:0000259" key="3">
    <source>
        <dbReference type="PROSITE" id="PS01248"/>
    </source>
</evidence>